<reference evidence="18 19" key="1">
    <citation type="journal article" date="2018" name="Int. J. Syst. Evol. Microbiol.">
        <title>Epidermidibacterium keratini gen. nov., sp. nov., a member of the family Sporichthyaceae, isolated from keratin epidermis.</title>
        <authorList>
            <person name="Lee D.G."/>
            <person name="Trujillo M.E."/>
            <person name="Kang S."/>
            <person name="Nam J.J."/>
            <person name="Kim Y.J."/>
        </authorList>
    </citation>
    <scope>NUCLEOTIDE SEQUENCE [LARGE SCALE GENOMIC DNA]</scope>
    <source>
        <strain evidence="18 19">EPI-7</strain>
    </source>
</reference>
<dbReference type="PROSITE" id="PS51068">
    <property type="entry name" value="FPG_CAT"/>
    <property type="match status" value="1"/>
</dbReference>
<evidence type="ECO:0000313" key="18">
    <source>
        <dbReference type="EMBL" id="QHC00621.1"/>
    </source>
</evidence>
<keyword evidence="12" id="KW-0326">Glycosidase</keyword>
<protein>
    <recommendedName>
        <fullName evidence="2">DNA-(apurinic or apyrimidinic site) lyase</fullName>
        <ecNumber evidence="2">4.2.99.18</ecNumber>
    </recommendedName>
</protein>
<dbReference type="SUPFAM" id="SSF57716">
    <property type="entry name" value="Glucocorticoid receptor-like (DNA-binding domain)"/>
    <property type="match status" value="1"/>
</dbReference>
<dbReference type="Proteomes" id="UP000463857">
    <property type="component" value="Chromosome"/>
</dbReference>
<dbReference type="OrthoDB" id="9800855at2"/>
<dbReference type="SUPFAM" id="SSF46946">
    <property type="entry name" value="S13-like H2TH domain"/>
    <property type="match status" value="1"/>
</dbReference>
<dbReference type="SMART" id="SM00898">
    <property type="entry name" value="Fapy_DNA_glyco"/>
    <property type="match status" value="1"/>
</dbReference>
<proteinExistence type="inferred from homology"/>
<dbReference type="InterPro" id="IPR000214">
    <property type="entry name" value="Znf_DNA_glyclase/AP_lyase"/>
</dbReference>
<name>A0A7L4YMV7_9ACTN</name>
<comment type="similarity">
    <text evidence="1">Belongs to the FPG family.</text>
</comment>
<dbReference type="GO" id="GO:0003684">
    <property type="term" value="F:damaged DNA binding"/>
    <property type="evidence" value="ECO:0007669"/>
    <property type="project" value="InterPro"/>
</dbReference>
<evidence type="ECO:0000256" key="8">
    <source>
        <dbReference type="ARBA" id="ARBA00023125"/>
    </source>
</evidence>
<dbReference type="EC" id="4.2.99.18" evidence="2"/>
<dbReference type="GO" id="GO:0008270">
    <property type="term" value="F:zinc ion binding"/>
    <property type="evidence" value="ECO:0007669"/>
    <property type="project" value="UniProtKB-KW"/>
</dbReference>
<evidence type="ECO:0000256" key="3">
    <source>
        <dbReference type="ARBA" id="ARBA00022723"/>
    </source>
</evidence>
<dbReference type="Pfam" id="PF06831">
    <property type="entry name" value="H2TH"/>
    <property type="match status" value="1"/>
</dbReference>
<dbReference type="PANTHER" id="PTHR42697:SF1">
    <property type="entry name" value="ENDONUCLEASE 8"/>
    <property type="match status" value="1"/>
</dbReference>
<dbReference type="SUPFAM" id="SSF81624">
    <property type="entry name" value="N-terminal domain of MutM-like DNA repair proteins"/>
    <property type="match status" value="1"/>
</dbReference>
<keyword evidence="9" id="KW-0234">DNA repair</keyword>
<keyword evidence="11" id="KW-0511">Multifunctional enzyme</keyword>
<comment type="catalytic activity">
    <reaction evidence="13">
        <text>2'-deoxyribonucleotide-(2'-deoxyribose 5'-phosphate)-2'-deoxyribonucleotide-DNA = a 3'-end 2'-deoxyribonucleotide-(2,3-dehydro-2,3-deoxyribose 5'-phosphate)-DNA + a 5'-end 5'-phospho-2'-deoxyribonucleoside-DNA + H(+)</text>
        <dbReference type="Rhea" id="RHEA:66592"/>
        <dbReference type="Rhea" id="RHEA-COMP:13180"/>
        <dbReference type="Rhea" id="RHEA-COMP:16897"/>
        <dbReference type="Rhea" id="RHEA-COMP:17067"/>
        <dbReference type="ChEBI" id="CHEBI:15378"/>
        <dbReference type="ChEBI" id="CHEBI:136412"/>
        <dbReference type="ChEBI" id="CHEBI:157695"/>
        <dbReference type="ChEBI" id="CHEBI:167181"/>
        <dbReference type="EC" id="4.2.99.18"/>
    </reaction>
</comment>
<evidence type="ECO:0000256" key="11">
    <source>
        <dbReference type="ARBA" id="ARBA00023268"/>
    </source>
</evidence>
<keyword evidence="5 14" id="KW-0863">Zinc-finger</keyword>
<dbReference type="AlphaFoldDB" id="A0A7L4YMV7"/>
<feature type="domain" description="FPG-type" evidence="16">
    <location>
        <begin position="224"/>
        <end position="262"/>
    </location>
</feature>
<evidence type="ECO:0000256" key="7">
    <source>
        <dbReference type="ARBA" id="ARBA00022833"/>
    </source>
</evidence>
<gene>
    <name evidence="18" type="ORF">EK0264_10185</name>
</gene>
<dbReference type="InParanoid" id="A0A7L4YMV7"/>
<evidence type="ECO:0000256" key="13">
    <source>
        <dbReference type="ARBA" id="ARBA00044632"/>
    </source>
</evidence>
<dbReference type="GO" id="GO:0000703">
    <property type="term" value="F:oxidized pyrimidine nucleobase lesion DNA N-glycosylase activity"/>
    <property type="evidence" value="ECO:0007669"/>
    <property type="project" value="TreeGrafter"/>
</dbReference>
<feature type="region of interest" description="Disordered" evidence="15">
    <location>
        <begin position="266"/>
        <end position="286"/>
    </location>
</feature>
<dbReference type="GO" id="GO:0140078">
    <property type="term" value="F:class I DNA-(apurinic or apyrimidinic site) endonuclease activity"/>
    <property type="evidence" value="ECO:0007669"/>
    <property type="project" value="UniProtKB-EC"/>
</dbReference>
<dbReference type="GO" id="GO:0006284">
    <property type="term" value="P:base-excision repair"/>
    <property type="evidence" value="ECO:0007669"/>
    <property type="project" value="InterPro"/>
</dbReference>
<dbReference type="InterPro" id="IPR015886">
    <property type="entry name" value="H2TH_FPG"/>
</dbReference>
<evidence type="ECO:0000256" key="15">
    <source>
        <dbReference type="SAM" id="MobiDB-lite"/>
    </source>
</evidence>
<dbReference type="Gene3D" id="3.20.190.10">
    <property type="entry name" value="MutM-like, N-terminal"/>
    <property type="match status" value="1"/>
</dbReference>
<evidence type="ECO:0000256" key="14">
    <source>
        <dbReference type="PROSITE-ProRule" id="PRU00391"/>
    </source>
</evidence>
<evidence type="ECO:0000256" key="1">
    <source>
        <dbReference type="ARBA" id="ARBA00009409"/>
    </source>
</evidence>
<dbReference type="FunCoup" id="A0A7L4YMV7">
    <property type="interactions" value="1"/>
</dbReference>
<evidence type="ECO:0000313" key="19">
    <source>
        <dbReference type="Proteomes" id="UP000463857"/>
    </source>
</evidence>
<feature type="domain" description="Formamidopyrimidine-DNA glycosylase catalytic" evidence="17">
    <location>
        <begin position="2"/>
        <end position="96"/>
    </location>
</feature>
<feature type="compositionally biased region" description="Basic residues" evidence="15">
    <location>
        <begin position="277"/>
        <end position="286"/>
    </location>
</feature>
<dbReference type="InterPro" id="IPR010979">
    <property type="entry name" value="Ribosomal_uS13-like_H2TH"/>
</dbReference>
<accession>A0A7L4YMV7</accession>
<keyword evidence="6" id="KW-0378">Hydrolase</keyword>
<dbReference type="InterPro" id="IPR012319">
    <property type="entry name" value="FPG_cat"/>
</dbReference>
<dbReference type="PROSITE" id="PS51066">
    <property type="entry name" value="ZF_FPG_2"/>
    <property type="match status" value="1"/>
</dbReference>
<evidence type="ECO:0000256" key="2">
    <source>
        <dbReference type="ARBA" id="ARBA00012720"/>
    </source>
</evidence>
<keyword evidence="8" id="KW-0238">DNA-binding</keyword>
<evidence type="ECO:0000256" key="4">
    <source>
        <dbReference type="ARBA" id="ARBA00022763"/>
    </source>
</evidence>
<dbReference type="SMART" id="SM01232">
    <property type="entry name" value="H2TH"/>
    <property type="match status" value="1"/>
</dbReference>
<organism evidence="18 19">
    <name type="scientific">Epidermidibacterium keratini</name>
    <dbReference type="NCBI Taxonomy" id="1891644"/>
    <lineage>
        <taxon>Bacteria</taxon>
        <taxon>Bacillati</taxon>
        <taxon>Actinomycetota</taxon>
        <taxon>Actinomycetes</taxon>
        <taxon>Sporichthyales</taxon>
        <taxon>Sporichthyaceae</taxon>
        <taxon>Epidermidibacterium</taxon>
    </lineage>
</organism>
<dbReference type="PANTHER" id="PTHR42697">
    <property type="entry name" value="ENDONUCLEASE 8"/>
    <property type="match status" value="1"/>
</dbReference>
<dbReference type="KEGG" id="eke:EK0264_10185"/>
<dbReference type="Gene3D" id="1.10.8.50">
    <property type="match status" value="1"/>
</dbReference>
<dbReference type="PROSITE" id="PS01242">
    <property type="entry name" value="ZF_FPG_1"/>
    <property type="match status" value="1"/>
</dbReference>
<evidence type="ECO:0000256" key="6">
    <source>
        <dbReference type="ARBA" id="ARBA00022801"/>
    </source>
</evidence>
<evidence type="ECO:0000259" key="16">
    <source>
        <dbReference type="PROSITE" id="PS51066"/>
    </source>
</evidence>
<sequence length="286" mass="31669">MPEGDTVFRAAARLHRALAGVPLTRAEIRWGERSLPDVIGRQTLEVVARGKHILHRIEGGITVHSHLRMEGTWRVVADDRLRPGELRGHAVRAIFGAAGYIAIGRKLGMLDVVRTAREQALVGHLGPDILGDDWDPEIATATIAADPRPIGEVLLDQRVLAGIGTMYDAETLFLERIPPWSAADGLGEQTIRRVVDRAHRLLMIGKEHDIPTTTGSRRRGEEVYVHARSGLECRRCGTPVRVAMIGRAPQDRTMFYCPSCQGGLAPHDNGEQQTPLGHRRTRKPYR</sequence>
<keyword evidence="7" id="KW-0862">Zinc</keyword>
<evidence type="ECO:0000256" key="12">
    <source>
        <dbReference type="ARBA" id="ARBA00023295"/>
    </source>
</evidence>
<keyword evidence="19" id="KW-1185">Reference proteome</keyword>
<keyword evidence="3" id="KW-0479">Metal-binding</keyword>
<dbReference type="EMBL" id="CP047156">
    <property type="protein sequence ID" value="QHC00621.1"/>
    <property type="molecule type" value="Genomic_DNA"/>
</dbReference>
<evidence type="ECO:0000256" key="10">
    <source>
        <dbReference type="ARBA" id="ARBA00023239"/>
    </source>
</evidence>
<dbReference type="InterPro" id="IPR015887">
    <property type="entry name" value="DNA_glyclase_Znf_dom_DNA_BS"/>
</dbReference>
<keyword evidence="10" id="KW-0456">Lyase</keyword>
<dbReference type="Pfam" id="PF01149">
    <property type="entry name" value="Fapy_DNA_glyco"/>
    <property type="match status" value="1"/>
</dbReference>
<evidence type="ECO:0000256" key="9">
    <source>
        <dbReference type="ARBA" id="ARBA00023204"/>
    </source>
</evidence>
<evidence type="ECO:0000256" key="5">
    <source>
        <dbReference type="ARBA" id="ARBA00022771"/>
    </source>
</evidence>
<evidence type="ECO:0000259" key="17">
    <source>
        <dbReference type="PROSITE" id="PS51068"/>
    </source>
</evidence>
<keyword evidence="4" id="KW-0227">DNA damage</keyword>
<dbReference type="InterPro" id="IPR035937">
    <property type="entry name" value="FPG_N"/>
</dbReference>
<dbReference type="RefSeq" id="WP_159545288.1">
    <property type="nucleotide sequence ID" value="NZ_CP047156.1"/>
</dbReference>